<dbReference type="STRING" id="1230458.C484_15862"/>
<comment type="caution">
    <text evidence="2">The sequence shown here is derived from an EMBL/GenBank/DDBJ whole genome shotgun (WGS) entry which is preliminary data.</text>
</comment>
<feature type="compositionally biased region" description="Polar residues" evidence="1">
    <location>
        <begin position="52"/>
        <end position="62"/>
    </location>
</feature>
<organism evidence="2 3">
    <name type="scientific">Natrialba taiwanensis DSM 12281</name>
    <dbReference type="NCBI Taxonomy" id="1230458"/>
    <lineage>
        <taxon>Archaea</taxon>
        <taxon>Methanobacteriati</taxon>
        <taxon>Methanobacteriota</taxon>
        <taxon>Stenosarchaea group</taxon>
        <taxon>Halobacteria</taxon>
        <taxon>Halobacteriales</taxon>
        <taxon>Natrialbaceae</taxon>
        <taxon>Natrialba</taxon>
    </lineage>
</organism>
<gene>
    <name evidence="2" type="ORF">C484_15862</name>
</gene>
<feature type="region of interest" description="Disordered" evidence="1">
    <location>
        <begin position="40"/>
        <end position="62"/>
    </location>
</feature>
<evidence type="ECO:0000313" key="2">
    <source>
        <dbReference type="EMBL" id="ELY88404.1"/>
    </source>
</evidence>
<keyword evidence="3" id="KW-1185">Reference proteome</keyword>
<evidence type="ECO:0000256" key="1">
    <source>
        <dbReference type="SAM" id="MobiDB-lite"/>
    </source>
</evidence>
<reference evidence="2 3" key="1">
    <citation type="journal article" date="2014" name="PLoS Genet.">
        <title>Phylogenetically driven sequencing of extremely halophilic archaea reveals strategies for static and dynamic osmo-response.</title>
        <authorList>
            <person name="Becker E.A."/>
            <person name="Seitzer P.M."/>
            <person name="Tritt A."/>
            <person name="Larsen D."/>
            <person name="Krusor M."/>
            <person name="Yao A.I."/>
            <person name="Wu D."/>
            <person name="Madern D."/>
            <person name="Eisen J.A."/>
            <person name="Darling A.E."/>
            <person name="Facciotti M.T."/>
        </authorList>
    </citation>
    <scope>NUCLEOTIDE SEQUENCE [LARGE SCALE GENOMIC DNA]</scope>
    <source>
        <strain evidence="2 3">DSM 12281</strain>
    </source>
</reference>
<dbReference type="Proteomes" id="UP000011648">
    <property type="component" value="Unassembled WGS sequence"/>
</dbReference>
<evidence type="ECO:0000313" key="3">
    <source>
        <dbReference type="Proteomes" id="UP000011648"/>
    </source>
</evidence>
<name>L9ZPW3_9EURY</name>
<accession>L9ZPW3</accession>
<dbReference type="AlphaFoldDB" id="L9ZPW3"/>
<dbReference type="EMBL" id="AOIL01000051">
    <property type="protein sequence ID" value="ELY88404.1"/>
    <property type="molecule type" value="Genomic_DNA"/>
</dbReference>
<proteinExistence type="predicted"/>
<protein>
    <submittedName>
        <fullName evidence="2">Uncharacterized protein</fullName>
    </submittedName>
</protein>
<sequence>MSQFAVTGRFTVRDGYAAGGTRLRPETRLLPASTPRLVSAASVDSRARKSKMTTTTTEVDAE</sequence>